<reference evidence="1 2" key="1">
    <citation type="submission" date="2024-01" db="EMBL/GenBank/DDBJ databases">
        <title>Genome assemblies of Stephania.</title>
        <authorList>
            <person name="Yang L."/>
        </authorList>
    </citation>
    <scope>NUCLEOTIDE SEQUENCE [LARGE SCALE GENOMIC DNA]</scope>
    <source>
        <strain evidence="1">JXDWG</strain>
        <tissue evidence="1">Leaf</tissue>
    </source>
</reference>
<proteinExistence type="predicted"/>
<accession>A0AAP0JGB6</accession>
<sequence>MTTRVLNVKIVGDLKAKKKVAVQGDVIDGNEKASTVEFFITCIQDFDIVNDLIHIRHSQIEKEFQLPVKAIGYYLVAKYITADVAGKFGIPVYTVSDNLVQETERKETQEENRMLNKSLQEHGSRLEKLEDIVIQAIGKTLPTFNNELNEDET</sequence>
<dbReference type="AlphaFoldDB" id="A0AAP0JGB6"/>
<organism evidence="1 2">
    <name type="scientific">Stephania cephalantha</name>
    <dbReference type="NCBI Taxonomy" id="152367"/>
    <lineage>
        <taxon>Eukaryota</taxon>
        <taxon>Viridiplantae</taxon>
        <taxon>Streptophyta</taxon>
        <taxon>Embryophyta</taxon>
        <taxon>Tracheophyta</taxon>
        <taxon>Spermatophyta</taxon>
        <taxon>Magnoliopsida</taxon>
        <taxon>Ranunculales</taxon>
        <taxon>Menispermaceae</taxon>
        <taxon>Menispermoideae</taxon>
        <taxon>Cissampelideae</taxon>
        <taxon>Stephania</taxon>
    </lineage>
</organism>
<name>A0AAP0JGB6_9MAGN</name>
<comment type="caution">
    <text evidence="1">The sequence shown here is derived from an EMBL/GenBank/DDBJ whole genome shotgun (WGS) entry which is preliminary data.</text>
</comment>
<evidence type="ECO:0000313" key="2">
    <source>
        <dbReference type="Proteomes" id="UP001419268"/>
    </source>
</evidence>
<evidence type="ECO:0000313" key="1">
    <source>
        <dbReference type="EMBL" id="KAK9132465.1"/>
    </source>
</evidence>
<gene>
    <name evidence="1" type="ORF">Scep_011993</name>
</gene>
<dbReference type="Proteomes" id="UP001419268">
    <property type="component" value="Unassembled WGS sequence"/>
</dbReference>
<dbReference type="EMBL" id="JBBNAG010000005">
    <property type="protein sequence ID" value="KAK9132465.1"/>
    <property type="molecule type" value="Genomic_DNA"/>
</dbReference>
<protein>
    <submittedName>
        <fullName evidence="1">Uncharacterized protein</fullName>
    </submittedName>
</protein>
<keyword evidence="2" id="KW-1185">Reference proteome</keyword>